<evidence type="ECO:0000313" key="2">
    <source>
        <dbReference type="WBParaSite" id="nRc.2.0.1.t47114-RA"/>
    </source>
</evidence>
<dbReference type="AlphaFoldDB" id="A0A915L7V3"/>
<sequence>MIKFVYESAVVAPDLKDDELFKLLLEESTKFRFLVFRNCHVIELDEGTLKKKRKAKQYGTKTAGAEVAGTKIIGAETASAKLAGAQTNM</sequence>
<dbReference type="WBParaSite" id="nRc.2.0.1.t47114-RA">
    <property type="protein sequence ID" value="nRc.2.0.1.t47114-RA"/>
    <property type="gene ID" value="nRc.2.0.1.g47114"/>
</dbReference>
<proteinExistence type="predicted"/>
<dbReference type="Proteomes" id="UP000887565">
    <property type="component" value="Unplaced"/>
</dbReference>
<accession>A0A915L7V3</accession>
<evidence type="ECO:0000313" key="1">
    <source>
        <dbReference type="Proteomes" id="UP000887565"/>
    </source>
</evidence>
<keyword evidence="1" id="KW-1185">Reference proteome</keyword>
<organism evidence="1 2">
    <name type="scientific">Romanomermis culicivorax</name>
    <name type="common">Nematode worm</name>
    <dbReference type="NCBI Taxonomy" id="13658"/>
    <lineage>
        <taxon>Eukaryota</taxon>
        <taxon>Metazoa</taxon>
        <taxon>Ecdysozoa</taxon>
        <taxon>Nematoda</taxon>
        <taxon>Enoplea</taxon>
        <taxon>Dorylaimia</taxon>
        <taxon>Mermithida</taxon>
        <taxon>Mermithoidea</taxon>
        <taxon>Mermithidae</taxon>
        <taxon>Romanomermis</taxon>
    </lineage>
</organism>
<reference evidence="2" key="1">
    <citation type="submission" date="2022-11" db="UniProtKB">
        <authorList>
            <consortium name="WormBaseParasite"/>
        </authorList>
    </citation>
    <scope>IDENTIFICATION</scope>
</reference>
<protein>
    <submittedName>
        <fullName evidence="2">Uncharacterized protein</fullName>
    </submittedName>
</protein>
<name>A0A915L7V3_ROMCU</name>